<protein>
    <submittedName>
        <fullName evidence="2">Uncharacterized protein</fullName>
    </submittedName>
</protein>
<feature type="non-terminal residue" evidence="2">
    <location>
        <position position="77"/>
    </location>
</feature>
<organism evidence="2">
    <name type="scientific">marine sediment metagenome</name>
    <dbReference type="NCBI Taxonomy" id="412755"/>
    <lineage>
        <taxon>unclassified sequences</taxon>
        <taxon>metagenomes</taxon>
        <taxon>ecological metagenomes</taxon>
    </lineage>
</organism>
<comment type="caution">
    <text evidence="2">The sequence shown here is derived from an EMBL/GenBank/DDBJ whole genome shotgun (WGS) entry which is preliminary data.</text>
</comment>
<accession>A0A0F9DNZ6</accession>
<feature type="region of interest" description="Disordered" evidence="1">
    <location>
        <begin position="1"/>
        <end position="22"/>
    </location>
</feature>
<proteinExistence type="predicted"/>
<gene>
    <name evidence="2" type="ORF">LCGC14_2174580</name>
</gene>
<evidence type="ECO:0000313" key="2">
    <source>
        <dbReference type="EMBL" id="KKL63493.1"/>
    </source>
</evidence>
<dbReference type="EMBL" id="LAZR01028149">
    <property type="protein sequence ID" value="KKL63493.1"/>
    <property type="molecule type" value="Genomic_DNA"/>
</dbReference>
<name>A0A0F9DNZ6_9ZZZZ</name>
<evidence type="ECO:0000256" key="1">
    <source>
        <dbReference type="SAM" id="MobiDB-lite"/>
    </source>
</evidence>
<sequence>MKRESRKNPGSTEERHEQRDDLREYRREQAAKAIYRDSGLCVHCYWFPGRIKEFDHVHHARGRGTYEKEHYTSLLCL</sequence>
<dbReference type="AlphaFoldDB" id="A0A0F9DNZ6"/>
<reference evidence="2" key="1">
    <citation type="journal article" date="2015" name="Nature">
        <title>Complex archaea that bridge the gap between prokaryotes and eukaryotes.</title>
        <authorList>
            <person name="Spang A."/>
            <person name="Saw J.H."/>
            <person name="Jorgensen S.L."/>
            <person name="Zaremba-Niedzwiedzka K."/>
            <person name="Martijn J."/>
            <person name="Lind A.E."/>
            <person name="van Eijk R."/>
            <person name="Schleper C."/>
            <person name="Guy L."/>
            <person name="Ettema T.J."/>
        </authorList>
    </citation>
    <scope>NUCLEOTIDE SEQUENCE</scope>
</reference>